<dbReference type="PROSITE" id="PS00868">
    <property type="entry name" value="CYS_MET_METAB_PP"/>
    <property type="match status" value="1"/>
</dbReference>
<feature type="modified residue" description="N6-(pyridoxal phosphate)lysine" evidence="11">
    <location>
        <position position="207"/>
    </location>
</feature>
<proteinExistence type="inferred from homology"/>
<dbReference type="InterPro" id="IPR000277">
    <property type="entry name" value="Cys/Met-Metab_PyrdxlP-dep_enz"/>
</dbReference>
<dbReference type="NCBIfam" id="TIGR01328">
    <property type="entry name" value="met_gam_lyase"/>
    <property type="match status" value="1"/>
</dbReference>
<protein>
    <recommendedName>
        <fullName evidence="4">L-methionine gamma-lyase</fullName>
        <ecNumber evidence="3">4.4.1.11</ecNumber>
        <ecNumber evidence="7">4.4.1.2</ecNumber>
    </recommendedName>
    <alternativeName>
        <fullName evidence="8">Homocysteine desulfhydrase</fullName>
    </alternativeName>
</protein>
<evidence type="ECO:0000256" key="10">
    <source>
        <dbReference type="ARBA" id="ARBA00052699"/>
    </source>
</evidence>
<dbReference type="InterPro" id="IPR054542">
    <property type="entry name" value="Cys_met_metab_PP"/>
</dbReference>
<dbReference type="GO" id="GO:0009086">
    <property type="term" value="P:methionine biosynthetic process"/>
    <property type="evidence" value="ECO:0007669"/>
    <property type="project" value="UniProtKB-ARBA"/>
</dbReference>
<comment type="similarity">
    <text evidence="2">Belongs to the trans-sulfuration enzymes family. L-methionine gamma-lyase subfamily.</text>
</comment>
<accession>A0A5C7F365</accession>
<dbReference type="EC" id="4.4.1.2" evidence="7"/>
<comment type="cofactor">
    <cofactor evidence="1 12">
        <name>pyridoxal 5'-phosphate</name>
        <dbReference type="ChEBI" id="CHEBI:597326"/>
    </cofactor>
</comment>
<evidence type="ECO:0000256" key="7">
    <source>
        <dbReference type="ARBA" id="ARBA00047175"/>
    </source>
</evidence>
<organism evidence="13 14">
    <name type="scientific">Alkalicoccus halolimnae</name>
    <dbReference type="NCBI Taxonomy" id="1667239"/>
    <lineage>
        <taxon>Bacteria</taxon>
        <taxon>Bacillati</taxon>
        <taxon>Bacillota</taxon>
        <taxon>Bacilli</taxon>
        <taxon>Bacillales</taxon>
        <taxon>Bacillaceae</taxon>
        <taxon>Alkalicoccus</taxon>
    </lineage>
</organism>
<evidence type="ECO:0000256" key="3">
    <source>
        <dbReference type="ARBA" id="ARBA00012222"/>
    </source>
</evidence>
<evidence type="ECO:0000313" key="13">
    <source>
        <dbReference type="EMBL" id="WWD80988.1"/>
    </source>
</evidence>
<dbReference type="KEGG" id="ahal:FTX54_005340"/>
<evidence type="ECO:0000256" key="12">
    <source>
        <dbReference type="RuleBase" id="RU362118"/>
    </source>
</evidence>
<gene>
    <name evidence="13" type="primary">megL</name>
    <name evidence="13" type="ORF">FTX54_005340</name>
</gene>
<evidence type="ECO:0000256" key="1">
    <source>
        <dbReference type="ARBA" id="ARBA00001933"/>
    </source>
</evidence>
<evidence type="ECO:0000313" key="14">
    <source>
        <dbReference type="Proteomes" id="UP000321816"/>
    </source>
</evidence>
<reference evidence="13 14" key="1">
    <citation type="submission" date="2024-01" db="EMBL/GenBank/DDBJ databases">
        <title>Complete Genome Sequence of Alkalicoccus halolimnae BZ-SZ-XJ29T, a Moderately Halophilic Bacterium Isolated from a Salt Lake.</title>
        <authorList>
            <person name="Zhao B."/>
        </authorList>
    </citation>
    <scope>NUCLEOTIDE SEQUENCE [LARGE SCALE GENOMIC DNA]</scope>
    <source>
        <strain evidence="13 14">BZ-SZ-XJ29</strain>
    </source>
</reference>
<dbReference type="OrthoDB" id="9803887at2"/>
<dbReference type="NCBIfam" id="NF005263">
    <property type="entry name" value="PRK06767.1"/>
    <property type="match status" value="1"/>
</dbReference>
<evidence type="ECO:0000256" key="2">
    <source>
        <dbReference type="ARBA" id="ARBA00008667"/>
    </source>
</evidence>
<dbReference type="InterPro" id="IPR015424">
    <property type="entry name" value="PyrdxlP-dep_Trfase"/>
</dbReference>
<dbReference type="AlphaFoldDB" id="A0A5C7F365"/>
<dbReference type="Pfam" id="PF01053">
    <property type="entry name" value="Cys_Met_Meta_PP"/>
    <property type="match status" value="1"/>
</dbReference>
<dbReference type="InterPro" id="IPR006237">
    <property type="entry name" value="L-Met_gamma_lys"/>
</dbReference>
<dbReference type="FunFam" id="3.40.640.10:FF:000046">
    <property type="entry name" value="Cystathionine gamma-lyase"/>
    <property type="match status" value="1"/>
</dbReference>
<dbReference type="GO" id="GO:0018826">
    <property type="term" value="F:methionine gamma-lyase activity"/>
    <property type="evidence" value="ECO:0007669"/>
    <property type="project" value="UniProtKB-EC"/>
</dbReference>
<dbReference type="RefSeq" id="WP_147804039.1">
    <property type="nucleotide sequence ID" value="NZ_CP144914.1"/>
</dbReference>
<dbReference type="InterPro" id="IPR015422">
    <property type="entry name" value="PyrdxlP-dep_Trfase_small"/>
</dbReference>
<dbReference type="PIRSF" id="PIRSF001434">
    <property type="entry name" value="CGS"/>
    <property type="match status" value="1"/>
</dbReference>
<comment type="catalytic activity">
    <reaction evidence="9">
        <text>L-homocysteine + H2O = 2-oxobutanoate + hydrogen sulfide + NH4(+) + H(+)</text>
        <dbReference type="Rhea" id="RHEA:14501"/>
        <dbReference type="ChEBI" id="CHEBI:15377"/>
        <dbReference type="ChEBI" id="CHEBI:15378"/>
        <dbReference type="ChEBI" id="CHEBI:16763"/>
        <dbReference type="ChEBI" id="CHEBI:28938"/>
        <dbReference type="ChEBI" id="CHEBI:29919"/>
        <dbReference type="ChEBI" id="CHEBI:58199"/>
        <dbReference type="EC" id="4.4.1.2"/>
    </reaction>
    <physiologicalReaction direction="left-to-right" evidence="9">
        <dbReference type="Rhea" id="RHEA:14502"/>
    </physiologicalReaction>
</comment>
<evidence type="ECO:0000256" key="5">
    <source>
        <dbReference type="ARBA" id="ARBA00022898"/>
    </source>
</evidence>
<dbReference type="InterPro" id="IPR015421">
    <property type="entry name" value="PyrdxlP-dep_Trfase_major"/>
</dbReference>
<name>A0A5C7F365_9BACI</name>
<dbReference type="GO" id="GO:0030170">
    <property type="term" value="F:pyridoxal phosphate binding"/>
    <property type="evidence" value="ECO:0007669"/>
    <property type="project" value="InterPro"/>
</dbReference>
<evidence type="ECO:0000256" key="8">
    <source>
        <dbReference type="ARBA" id="ARBA00047199"/>
    </source>
</evidence>
<dbReference type="EC" id="4.4.1.11" evidence="3"/>
<evidence type="ECO:0000256" key="11">
    <source>
        <dbReference type="PIRSR" id="PIRSR001434-2"/>
    </source>
</evidence>
<evidence type="ECO:0000256" key="6">
    <source>
        <dbReference type="ARBA" id="ARBA00023239"/>
    </source>
</evidence>
<dbReference type="CDD" id="cd00614">
    <property type="entry name" value="CGS_like"/>
    <property type="match status" value="1"/>
</dbReference>
<dbReference type="PANTHER" id="PTHR11808:SF80">
    <property type="entry name" value="CYSTATHIONINE GAMMA-LYASE"/>
    <property type="match status" value="1"/>
</dbReference>
<dbReference type="PANTHER" id="PTHR11808">
    <property type="entry name" value="TRANS-SULFURATION ENZYME FAMILY MEMBER"/>
    <property type="match status" value="1"/>
</dbReference>
<dbReference type="GO" id="GO:0047982">
    <property type="term" value="F:homocysteine desulfhydrase activity"/>
    <property type="evidence" value="ECO:0007669"/>
    <property type="project" value="UniProtKB-EC"/>
</dbReference>
<dbReference type="SUPFAM" id="SSF53383">
    <property type="entry name" value="PLP-dependent transferases"/>
    <property type="match status" value="1"/>
</dbReference>
<dbReference type="EMBL" id="CP144914">
    <property type="protein sequence ID" value="WWD80988.1"/>
    <property type="molecule type" value="Genomic_DNA"/>
</dbReference>
<evidence type="ECO:0000256" key="9">
    <source>
        <dbReference type="ARBA" id="ARBA00048780"/>
    </source>
</evidence>
<sequence>MKKKDLETRLIHGNFERSRHYGSLAPPIYQTSTFVFDNARQGEARFSGEEEGYMYSRLGNPTVTEFEKKLADLEEGQEGIAFASGMGAVSAVLMHLMKSGDHVLVSEGVYGCTYSFLKMMKEKYNLHYDLISMSSEEVIQREIRPETKILYVETPINPTMKLVDLEMVIKTARKNGLTVVIDNTFCSPYLQQPLKLGADFVIHSATKYISGHGDVIAGAAVGPAEHMQEIRMTTQKDIGAVLGPFDAWLLLRGLKTLAVRMDRHCENAAAIFKELKDHSKVKNVIYPGDPAFEDFELAKRQMKKFGGLISFEIDGGKEAAQDFMDQLKIVKTAVSLGDAESLIQHPASMTHAIVPEEERIEMGINDSLVRLSLGLESSDDIWEDIEQALNSTFSN</sequence>
<dbReference type="GO" id="GO:0019346">
    <property type="term" value="P:transsulfuration"/>
    <property type="evidence" value="ECO:0007669"/>
    <property type="project" value="InterPro"/>
</dbReference>
<dbReference type="GO" id="GO:0005737">
    <property type="term" value="C:cytoplasm"/>
    <property type="evidence" value="ECO:0007669"/>
    <property type="project" value="TreeGrafter"/>
</dbReference>
<dbReference type="Gene3D" id="3.40.640.10">
    <property type="entry name" value="Type I PLP-dependent aspartate aminotransferase-like (Major domain)"/>
    <property type="match status" value="1"/>
</dbReference>
<comment type="catalytic activity">
    <reaction evidence="10">
        <text>L-methionine + H2O = methanethiol + 2-oxobutanoate + NH4(+)</text>
        <dbReference type="Rhea" id="RHEA:23800"/>
        <dbReference type="ChEBI" id="CHEBI:15377"/>
        <dbReference type="ChEBI" id="CHEBI:16007"/>
        <dbReference type="ChEBI" id="CHEBI:16763"/>
        <dbReference type="ChEBI" id="CHEBI:28938"/>
        <dbReference type="ChEBI" id="CHEBI:57844"/>
        <dbReference type="EC" id="4.4.1.11"/>
    </reaction>
    <physiologicalReaction direction="left-to-right" evidence="10">
        <dbReference type="Rhea" id="RHEA:23801"/>
    </physiologicalReaction>
</comment>
<dbReference type="Gene3D" id="3.90.1150.10">
    <property type="entry name" value="Aspartate Aminotransferase, domain 1"/>
    <property type="match status" value="1"/>
</dbReference>
<dbReference type="Proteomes" id="UP000321816">
    <property type="component" value="Chromosome"/>
</dbReference>
<keyword evidence="6 13" id="KW-0456">Lyase</keyword>
<dbReference type="FunFam" id="3.90.1150.10:FF:000033">
    <property type="entry name" value="Cystathionine gamma-synthase"/>
    <property type="match status" value="1"/>
</dbReference>
<keyword evidence="14" id="KW-1185">Reference proteome</keyword>
<evidence type="ECO:0000256" key="4">
    <source>
        <dbReference type="ARBA" id="ARBA00019040"/>
    </source>
</evidence>
<keyword evidence="5 11" id="KW-0663">Pyridoxal phosphate</keyword>